<dbReference type="SMART" id="SM00450">
    <property type="entry name" value="RHOD"/>
    <property type="match status" value="1"/>
</dbReference>
<dbReference type="Gene3D" id="3.40.250.10">
    <property type="entry name" value="Rhodanese-like domain"/>
    <property type="match status" value="1"/>
</dbReference>
<protein>
    <submittedName>
        <fullName evidence="2">Rhodanese-related sulfurtransferase</fullName>
    </submittedName>
</protein>
<reference evidence="2 3" key="1">
    <citation type="submission" date="2016-10" db="EMBL/GenBank/DDBJ databases">
        <authorList>
            <person name="de Groot N.N."/>
        </authorList>
    </citation>
    <scope>NUCLEOTIDE SEQUENCE [LARGE SCALE GENOMIC DNA]</scope>
    <source>
        <strain evidence="2 3">CGMCC 1.10959</strain>
    </source>
</reference>
<dbReference type="CDD" id="cd00158">
    <property type="entry name" value="RHOD"/>
    <property type="match status" value="1"/>
</dbReference>
<feature type="domain" description="Rhodanese" evidence="1">
    <location>
        <begin position="55"/>
        <end position="155"/>
    </location>
</feature>
<dbReference type="Proteomes" id="UP000182466">
    <property type="component" value="Unassembled WGS sequence"/>
</dbReference>
<accession>A0A1I7B2V9</accession>
<name>A0A1I7B2V9_9RHOB</name>
<sequence length="161" mass="17161">MPETETDETRPDRRSVLLVGLGILVTGGLAYREIWLAPDYAGKAFSVSEAYDLASAGHILLIDIRRPDEWRDTGLPQGALPIDMRSDDFTAALIKAAGTDLTKPIALICARGVRSARLANRLSQAGFINVVDVPEGMLGSSAGPGWLAANLPVEPYTGDAQ</sequence>
<dbReference type="Pfam" id="PF00581">
    <property type="entry name" value="Rhodanese"/>
    <property type="match status" value="1"/>
</dbReference>
<proteinExistence type="predicted"/>
<dbReference type="InterPro" id="IPR036873">
    <property type="entry name" value="Rhodanese-like_dom_sf"/>
</dbReference>
<evidence type="ECO:0000259" key="1">
    <source>
        <dbReference type="PROSITE" id="PS50206"/>
    </source>
</evidence>
<dbReference type="OrthoDB" id="9812109at2"/>
<evidence type="ECO:0000313" key="3">
    <source>
        <dbReference type="Proteomes" id="UP000182466"/>
    </source>
</evidence>
<organism evidence="2 3">
    <name type="scientific">Sedimentitalea nanhaiensis</name>
    <dbReference type="NCBI Taxonomy" id="999627"/>
    <lineage>
        <taxon>Bacteria</taxon>
        <taxon>Pseudomonadati</taxon>
        <taxon>Pseudomonadota</taxon>
        <taxon>Alphaproteobacteria</taxon>
        <taxon>Rhodobacterales</taxon>
        <taxon>Paracoccaceae</taxon>
        <taxon>Sedimentitalea</taxon>
    </lineage>
</organism>
<evidence type="ECO:0000313" key="2">
    <source>
        <dbReference type="EMBL" id="SFT81536.1"/>
    </source>
</evidence>
<dbReference type="STRING" id="999627.SAMN05216236_108107"/>
<dbReference type="InterPro" id="IPR001763">
    <property type="entry name" value="Rhodanese-like_dom"/>
</dbReference>
<dbReference type="GO" id="GO:0016740">
    <property type="term" value="F:transferase activity"/>
    <property type="evidence" value="ECO:0007669"/>
    <property type="project" value="UniProtKB-KW"/>
</dbReference>
<keyword evidence="3" id="KW-1185">Reference proteome</keyword>
<gene>
    <name evidence="2" type="ORF">SAMN05216236_108107</name>
</gene>
<keyword evidence="2" id="KW-0808">Transferase</keyword>
<dbReference type="RefSeq" id="WP_036050079.1">
    <property type="nucleotide sequence ID" value="NZ_FPAW01000008.1"/>
</dbReference>
<dbReference type="eggNOG" id="COG0607">
    <property type="taxonomic scope" value="Bacteria"/>
</dbReference>
<dbReference type="SUPFAM" id="SSF52821">
    <property type="entry name" value="Rhodanese/Cell cycle control phosphatase"/>
    <property type="match status" value="1"/>
</dbReference>
<dbReference type="AlphaFoldDB" id="A0A1I7B2V9"/>
<dbReference type="EMBL" id="FPAW01000008">
    <property type="protein sequence ID" value="SFT81536.1"/>
    <property type="molecule type" value="Genomic_DNA"/>
</dbReference>
<dbReference type="PROSITE" id="PS50206">
    <property type="entry name" value="RHODANESE_3"/>
    <property type="match status" value="1"/>
</dbReference>